<evidence type="ECO:0000313" key="8">
    <source>
        <dbReference type="Proteomes" id="UP000598297"/>
    </source>
</evidence>
<dbReference type="PRINTS" id="PR00455">
    <property type="entry name" value="HTHTETR"/>
</dbReference>
<name>A0A964US68_9ACTN</name>
<dbReference type="PROSITE" id="PS50977">
    <property type="entry name" value="HTH_TETR_2"/>
    <property type="match status" value="1"/>
</dbReference>
<dbReference type="InterPro" id="IPR009297">
    <property type="entry name" value="DUF952"/>
</dbReference>
<dbReference type="SUPFAM" id="SSF48498">
    <property type="entry name" value="Tetracyclin repressor-like, C-terminal domain"/>
    <property type="match status" value="1"/>
</dbReference>
<evidence type="ECO:0000259" key="6">
    <source>
        <dbReference type="PROSITE" id="PS50977"/>
    </source>
</evidence>
<dbReference type="InterPro" id="IPR050109">
    <property type="entry name" value="HTH-type_TetR-like_transc_reg"/>
</dbReference>
<dbReference type="InterPro" id="IPR041490">
    <property type="entry name" value="KstR2_TetR_C"/>
</dbReference>
<dbReference type="EMBL" id="JAAAHS010000210">
    <property type="protein sequence ID" value="NBE54341.1"/>
    <property type="molecule type" value="Genomic_DNA"/>
</dbReference>
<evidence type="ECO:0000256" key="2">
    <source>
        <dbReference type="ARBA" id="ARBA00023015"/>
    </source>
</evidence>
<evidence type="ECO:0000256" key="5">
    <source>
        <dbReference type="PROSITE-ProRule" id="PRU00335"/>
    </source>
</evidence>
<dbReference type="InterPro" id="IPR009057">
    <property type="entry name" value="Homeodomain-like_sf"/>
</dbReference>
<dbReference type="Pfam" id="PF00440">
    <property type="entry name" value="TetR_N"/>
    <property type="match status" value="1"/>
</dbReference>
<evidence type="ECO:0000256" key="1">
    <source>
        <dbReference type="ARBA" id="ARBA00022491"/>
    </source>
</evidence>
<dbReference type="AlphaFoldDB" id="A0A964US68"/>
<comment type="caution">
    <text evidence="7">The sequence shown here is derived from an EMBL/GenBank/DDBJ whole genome shotgun (WGS) entry which is preliminary data.</text>
</comment>
<dbReference type="OrthoDB" id="5638018at2"/>
<dbReference type="Pfam" id="PF06108">
    <property type="entry name" value="DUF952"/>
    <property type="match status" value="1"/>
</dbReference>
<protein>
    <submittedName>
        <fullName evidence="7">DUF952 domain-containing protein</fullName>
    </submittedName>
</protein>
<feature type="DNA-binding region" description="H-T-H motif" evidence="5">
    <location>
        <begin position="176"/>
        <end position="195"/>
    </location>
</feature>
<keyword evidence="2" id="KW-0805">Transcription regulation</keyword>
<dbReference type="InterPro" id="IPR036271">
    <property type="entry name" value="Tet_transcr_reg_TetR-rel_C_sf"/>
</dbReference>
<feature type="domain" description="HTH tetR-type" evidence="6">
    <location>
        <begin position="153"/>
        <end position="213"/>
    </location>
</feature>
<proteinExistence type="predicted"/>
<keyword evidence="3 5" id="KW-0238">DNA-binding</keyword>
<evidence type="ECO:0000256" key="4">
    <source>
        <dbReference type="ARBA" id="ARBA00023163"/>
    </source>
</evidence>
<dbReference type="SUPFAM" id="SSF46689">
    <property type="entry name" value="Homeodomain-like"/>
    <property type="match status" value="1"/>
</dbReference>
<reference evidence="7" key="1">
    <citation type="submission" date="2020-01" db="EMBL/GenBank/DDBJ databases">
        <title>Whole-genome analyses of novel actinobacteria.</title>
        <authorList>
            <person name="Sahin N."/>
        </authorList>
    </citation>
    <scope>NUCLEOTIDE SEQUENCE</scope>
    <source>
        <strain evidence="7">YC537</strain>
    </source>
</reference>
<dbReference type="GO" id="GO:0003700">
    <property type="term" value="F:DNA-binding transcription factor activity"/>
    <property type="evidence" value="ECO:0007669"/>
    <property type="project" value="TreeGrafter"/>
</dbReference>
<dbReference type="Gene3D" id="1.10.10.60">
    <property type="entry name" value="Homeodomain-like"/>
    <property type="match status" value="1"/>
</dbReference>
<gene>
    <name evidence="7" type="ORF">GUY60_23560</name>
</gene>
<dbReference type="Gene3D" id="1.10.357.10">
    <property type="entry name" value="Tetracycline Repressor, domain 2"/>
    <property type="match status" value="1"/>
</dbReference>
<dbReference type="Proteomes" id="UP000598297">
    <property type="component" value="Unassembled WGS sequence"/>
</dbReference>
<dbReference type="PANTHER" id="PTHR30055">
    <property type="entry name" value="HTH-TYPE TRANSCRIPTIONAL REGULATOR RUTR"/>
    <property type="match status" value="1"/>
</dbReference>
<accession>A0A964US68</accession>
<evidence type="ECO:0000313" key="7">
    <source>
        <dbReference type="EMBL" id="NBE54341.1"/>
    </source>
</evidence>
<keyword evidence="1" id="KW-0678">Repressor</keyword>
<sequence>MIYHVVTSADWAAHPGRPYAPASLAEDGFVHCAPDEPVTLAVVNAFYRDAPRPLLALLVDEERLTAECVFEAADPAPPPGVADGVRFPHVYGPLDRAAVTRVLEVRWDKDGRAVALADDNGPVPKSDPTVKSAAKKTAAKKSAAKKSAVSASPERRRELLATAADVFAEQGYNATTVRKIADEAGMLAGSLYYHFDSKEAILDEILSAFLDELWEGYDAVLAAGLGPRETIEALVTESFREIDRHRAAVAIYQKESRHLARQPRFSYLAASQEKFEKAWLGTLERGVATEDFRADLDIRLTYRFVRDTVWVAASWYRPGGLHSPEEIARQYLSMVLDGIAVRA</sequence>
<dbReference type="PANTHER" id="PTHR30055:SF175">
    <property type="entry name" value="HTH-TYPE TRANSCRIPTIONAL REPRESSOR KSTR2"/>
    <property type="match status" value="1"/>
</dbReference>
<dbReference type="GO" id="GO:0000976">
    <property type="term" value="F:transcription cis-regulatory region binding"/>
    <property type="evidence" value="ECO:0007669"/>
    <property type="project" value="TreeGrafter"/>
</dbReference>
<organism evidence="7 8">
    <name type="scientific">Streptomyces boluensis</name>
    <dbReference type="NCBI Taxonomy" id="1775135"/>
    <lineage>
        <taxon>Bacteria</taxon>
        <taxon>Bacillati</taxon>
        <taxon>Actinomycetota</taxon>
        <taxon>Actinomycetes</taxon>
        <taxon>Kitasatosporales</taxon>
        <taxon>Streptomycetaceae</taxon>
        <taxon>Streptomyces</taxon>
    </lineage>
</organism>
<dbReference type="Pfam" id="PF17932">
    <property type="entry name" value="TetR_C_24"/>
    <property type="match status" value="1"/>
</dbReference>
<dbReference type="Gene3D" id="3.20.170.20">
    <property type="entry name" value="Protein of unknown function DUF952"/>
    <property type="match status" value="1"/>
</dbReference>
<dbReference type="InterPro" id="IPR001647">
    <property type="entry name" value="HTH_TetR"/>
</dbReference>
<keyword evidence="4" id="KW-0804">Transcription</keyword>
<evidence type="ECO:0000256" key="3">
    <source>
        <dbReference type="ARBA" id="ARBA00023125"/>
    </source>
</evidence>
<dbReference type="SUPFAM" id="SSF56399">
    <property type="entry name" value="ADP-ribosylation"/>
    <property type="match status" value="1"/>
</dbReference>
<keyword evidence="8" id="KW-1185">Reference proteome</keyword>